<evidence type="ECO:0000256" key="15">
    <source>
        <dbReference type="SAM" id="Phobius"/>
    </source>
</evidence>
<evidence type="ECO:0000256" key="3">
    <source>
        <dbReference type="ARBA" id="ARBA00004141"/>
    </source>
</evidence>
<keyword evidence="17" id="KW-1185">Reference proteome</keyword>
<dbReference type="SUPFAM" id="SSF81343">
    <property type="entry name" value="Fumarate reductase respiratory complex transmembrane subunits"/>
    <property type="match status" value="1"/>
</dbReference>
<evidence type="ECO:0000256" key="13">
    <source>
        <dbReference type="ARBA" id="ARBA00023004"/>
    </source>
</evidence>
<evidence type="ECO:0000256" key="5">
    <source>
        <dbReference type="ARBA" id="ARBA00019425"/>
    </source>
</evidence>
<dbReference type="InterPro" id="IPR034804">
    <property type="entry name" value="SQR/QFR_C/D"/>
</dbReference>
<reference evidence="16 17" key="1">
    <citation type="journal article" date="2020" name="Microorganisms">
        <title>Osmotic Adaptation and Compatible Solute Biosynthesis of Phototrophic Bacteria as Revealed from Genome Analyses.</title>
        <authorList>
            <person name="Imhoff J.F."/>
            <person name="Rahn T."/>
            <person name="Kunzel S."/>
            <person name="Keller A."/>
            <person name="Neulinger S.C."/>
        </authorList>
    </citation>
    <scope>NUCLEOTIDE SEQUENCE [LARGE SCALE GENOMIC DNA]</scope>
    <source>
        <strain evidence="16 17">DSM 15116</strain>
    </source>
</reference>
<keyword evidence="10" id="KW-0479">Metal-binding</keyword>
<dbReference type="CDD" id="cd03495">
    <property type="entry name" value="SQR_TypeC_SdhD_like"/>
    <property type="match status" value="1"/>
</dbReference>
<evidence type="ECO:0000313" key="16">
    <source>
        <dbReference type="EMBL" id="MBK1725945.1"/>
    </source>
</evidence>
<gene>
    <name evidence="16" type="primary">sdhD</name>
    <name evidence="16" type="ORF">CKO13_02705</name>
</gene>
<dbReference type="RefSeq" id="WP_200256571.1">
    <property type="nucleotide sequence ID" value="NZ_NRSH01000016.1"/>
</dbReference>
<dbReference type="Proteomes" id="UP000738126">
    <property type="component" value="Unassembled WGS sequence"/>
</dbReference>
<evidence type="ECO:0000256" key="11">
    <source>
        <dbReference type="ARBA" id="ARBA00022982"/>
    </source>
</evidence>
<keyword evidence="8" id="KW-0349">Heme</keyword>
<evidence type="ECO:0000256" key="14">
    <source>
        <dbReference type="ARBA" id="ARBA00023136"/>
    </source>
</evidence>
<dbReference type="InterPro" id="IPR014312">
    <property type="entry name" value="Succ_DH_anchor"/>
</dbReference>
<comment type="function">
    <text evidence="2">Membrane-anchoring subunit of succinate dehydrogenase (SDH).</text>
</comment>
<comment type="pathway">
    <text evidence="4">Carbohydrate metabolism; tricarboxylic acid cycle.</text>
</comment>
<evidence type="ECO:0000256" key="1">
    <source>
        <dbReference type="ARBA" id="ARBA00001971"/>
    </source>
</evidence>
<evidence type="ECO:0000256" key="8">
    <source>
        <dbReference type="ARBA" id="ARBA00022617"/>
    </source>
</evidence>
<keyword evidence="14 15" id="KW-0472">Membrane</keyword>
<evidence type="ECO:0000256" key="6">
    <source>
        <dbReference type="ARBA" id="ARBA00022448"/>
    </source>
</evidence>
<keyword evidence="6" id="KW-0813">Transport</keyword>
<feature type="transmembrane region" description="Helical" evidence="15">
    <location>
        <begin position="59"/>
        <end position="81"/>
    </location>
</feature>
<comment type="subcellular location">
    <subcellularLocation>
        <location evidence="3">Membrane</location>
        <topology evidence="3">Multi-pass membrane protein</topology>
    </subcellularLocation>
</comment>
<dbReference type="NCBIfam" id="TIGR02968">
    <property type="entry name" value="succ_dehyd_anc"/>
    <property type="match status" value="1"/>
</dbReference>
<name>A0ABS1E395_9GAMM</name>
<comment type="cofactor">
    <cofactor evidence="1">
        <name>heme</name>
        <dbReference type="ChEBI" id="CHEBI:30413"/>
    </cofactor>
</comment>
<accession>A0ABS1E395</accession>
<dbReference type="InterPro" id="IPR000701">
    <property type="entry name" value="SuccDH_FuR_B_TM-su"/>
</dbReference>
<dbReference type="Pfam" id="PF01127">
    <property type="entry name" value="Sdh_cyt"/>
    <property type="match status" value="1"/>
</dbReference>
<evidence type="ECO:0000256" key="4">
    <source>
        <dbReference type="ARBA" id="ARBA00005163"/>
    </source>
</evidence>
<evidence type="ECO:0000256" key="9">
    <source>
        <dbReference type="ARBA" id="ARBA00022692"/>
    </source>
</evidence>
<evidence type="ECO:0000256" key="2">
    <source>
        <dbReference type="ARBA" id="ARBA00004050"/>
    </source>
</evidence>
<keyword evidence="7" id="KW-0816">Tricarboxylic acid cycle</keyword>
<keyword evidence="11" id="KW-0249">Electron transport</keyword>
<keyword evidence="13" id="KW-0408">Iron</keyword>
<keyword evidence="9 15" id="KW-0812">Transmembrane</keyword>
<sequence>MRSYETAVSRAHGRGSTKNGFSHWWRQRITSVLLVPLLAWLAGGLALQAGADLESARAWVAFPLNATLLIVALAVLFYHAALGVQVVIEDYVHLEGLKVASLMLLYLVCFALVVAGSLAVVRIALGG</sequence>
<keyword evidence="12 15" id="KW-1133">Transmembrane helix</keyword>
<protein>
    <recommendedName>
        <fullName evidence="5">Succinate dehydrogenase hydrophobic membrane anchor subunit</fullName>
    </recommendedName>
</protein>
<comment type="caution">
    <text evidence="16">The sequence shown here is derived from an EMBL/GenBank/DDBJ whole genome shotgun (WGS) entry which is preliminary data.</text>
</comment>
<dbReference type="Gene3D" id="1.20.1300.10">
    <property type="entry name" value="Fumarate reductase/succinate dehydrogenase, transmembrane subunit"/>
    <property type="match status" value="1"/>
</dbReference>
<organism evidence="16 17">
    <name type="scientific">Halorhodospira neutriphila</name>
    <dbReference type="NCBI Taxonomy" id="168379"/>
    <lineage>
        <taxon>Bacteria</taxon>
        <taxon>Pseudomonadati</taxon>
        <taxon>Pseudomonadota</taxon>
        <taxon>Gammaproteobacteria</taxon>
        <taxon>Chromatiales</taxon>
        <taxon>Ectothiorhodospiraceae</taxon>
        <taxon>Halorhodospira</taxon>
    </lineage>
</organism>
<feature type="transmembrane region" description="Helical" evidence="15">
    <location>
        <begin position="101"/>
        <end position="125"/>
    </location>
</feature>
<dbReference type="EMBL" id="NRSH01000016">
    <property type="protein sequence ID" value="MBK1725945.1"/>
    <property type="molecule type" value="Genomic_DNA"/>
</dbReference>
<evidence type="ECO:0000256" key="12">
    <source>
        <dbReference type="ARBA" id="ARBA00022989"/>
    </source>
</evidence>
<evidence type="ECO:0000256" key="10">
    <source>
        <dbReference type="ARBA" id="ARBA00022723"/>
    </source>
</evidence>
<evidence type="ECO:0000313" key="17">
    <source>
        <dbReference type="Proteomes" id="UP000738126"/>
    </source>
</evidence>
<evidence type="ECO:0000256" key="7">
    <source>
        <dbReference type="ARBA" id="ARBA00022532"/>
    </source>
</evidence>
<feature type="transmembrane region" description="Helical" evidence="15">
    <location>
        <begin position="29"/>
        <end position="47"/>
    </location>
</feature>
<proteinExistence type="predicted"/>